<protein>
    <recommendedName>
        <fullName evidence="1">F-box domain-containing protein</fullName>
    </recommendedName>
</protein>
<dbReference type="InterPro" id="IPR050232">
    <property type="entry name" value="FBL13/AtMIF1-like"/>
</dbReference>
<dbReference type="InterPro" id="IPR053781">
    <property type="entry name" value="F-box_AtFBL13-like"/>
</dbReference>
<sequence length="490" mass="56142">MSVVMKESKLANASEGELDGVDMMSKLPDDILQLILSRIPSTEELTRTSILSRRWRYLWTSIPSIDIDFTRGVGLSYGFLILKSDVFKEFVDWVLLNKPLVLDSFRLWCASCCNMSTIRRWIHAAAVRKFKLLDMLFRPIDDSEDIEMPDCLVACASLEVLRLHLMRGPPSVPKFTGFPALRVLELNDVDLLKDDLVKYFLESCPLLEDLSLIDCPAYSLVISSPMLKNLRIDTQELVDDDGYVEEGLDIDWAMCLSLEISCPKLVCLTLTGYVATEFLFNNLCSLKKAVIYAEELFEVEEPIYDLFYDMRHVESLSISLRSVEQMGFRDDDDPISLPNLKTLELTVDALHVLIRFLTCLPDLEYLHLVFPKNVYGLDKWNQDEATPETMSILTRHLKKVEFLEFQENKPELNLARSLLEHGNELEEMVFSWSDEAKFHERSMETMNQVSEFHKASSAVKLTGVINLNQLNPWLGPKIPEFVLIQVDSSS</sequence>
<dbReference type="CDD" id="cd22160">
    <property type="entry name" value="F-box_AtFBL13-like"/>
    <property type="match status" value="1"/>
</dbReference>
<keyword evidence="3" id="KW-1185">Reference proteome</keyword>
<dbReference type="InterPro" id="IPR055411">
    <property type="entry name" value="LRR_FXL15/At3g58940/PEG3-like"/>
</dbReference>
<reference evidence="2 3" key="1">
    <citation type="journal article" date="2017" name="Nat. Commun.">
        <title>Genome assembly with in vitro proximity ligation data and whole-genome triplication in lettuce.</title>
        <authorList>
            <person name="Reyes-Chin-Wo S."/>
            <person name="Wang Z."/>
            <person name="Yang X."/>
            <person name="Kozik A."/>
            <person name="Arikit S."/>
            <person name="Song C."/>
            <person name="Xia L."/>
            <person name="Froenicke L."/>
            <person name="Lavelle D.O."/>
            <person name="Truco M.J."/>
            <person name="Xia R."/>
            <person name="Zhu S."/>
            <person name="Xu C."/>
            <person name="Xu H."/>
            <person name="Xu X."/>
            <person name="Cox K."/>
            <person name="Korf I."/>
            <person name="Meyers B.C."/>
            <person name="Michelmore R.W."/>
        </authorList>
    </citation>
    <scope>NUCLEOTIDE SEQUENCE [LARGE SCALE GENOMIC DNA]</scope>
    <source>
        <strain evidence="3">cv. Salinas</strain>
        <tissue evidence="2">Seedlings</tissue>
    </source>
</reference>
<feature type="domain" description="F-box" evidence="1">
    <location>
        <begin position="21"/>
        <end position="72"/>
    </location>
</feature>
<dbReference type="SMART" id="SM00256">
    <property type="entry name" value="FBOX"/>
    <property type="match status" value="1"/>
</dbReference>
<dbReference type="SUPFAM" id="SSF81383">
    <property type="entry name" value="F-box domain"/>
    <property type="match status" value="1"/>
</dbReference>
<name>A0A9R1X115_LACSA</name>
<dbReference type="Gene3D" id="1.20.1280.50">
    <property type="match status" value="1"/>
</dbReference>
<evidence type="ECO:0000313" key="2">
    <source>
        <dbReference type="EMBL" id="KAJ0196570.1"/>
    </source>
</evidence>
<evidence type="ECO:0000313" key="3">
    <source>
        <dbReference type="Proteomes" id="UP000235145"/>
    </source>
</evidence>
<dbReference type="EMBL" id="NBSK02000007">
    <property type="protein sequence ID" value="KAJ0196570.1"/>
    <property type="molecule type" value="Genomic_DNA"/>
</dbReference>
<dbReference type="SUPFAM" id="SSF52047">
    <property type="entry name" value="RNI-like"/>
    <property type="match status" value="1"/>
</dbReference>
<dbReference type="AlphaFoldDB" id="A0A9R1X115"/>
<dbReference type="InterPro" id="IPR036047">
    <property type="entry name" value="F-box-like_dom_sf"/>
</dbReference>
<dbReference type="Pfam" id="PF24758">
    <property type="entry name" value="LRR_At5g56370"/>
    <property type="match status" value="1"/>
</dbReference>
<dbReference type="PANTHER" id="PTHR31900">
    <property type="entry name" value="F-BOX/RNI SUPERFAMILY PROTEIN-RELATED"/>
    <property type="match status" value="1"/>
</dbReference>
<dbReference type="InterPro" id="IPR001810">
    <property type="entry name" value="F-box_dom"/>
</dbReference>
<evidence type="ECO:0000259" key="1">
    <source>
        <dbReference type="PROSITE" id="PS50181"/>
    </source>
</evidence>
<dbReference type="Pfam" id="PF00646">
    <property type="entry name" value="F-box"/>
    <property type="match status" value="1"/>
</dbReference>
<proteinExistence type="predicted"/>
<dbReference type="Proteomes" id="UP000235145">
    <property type="component" value="Unassembled WGS sequence"/>
</dbReference>
<organism evidence="2 3">
    <name type="scientific">Lactuca sativa</name>
    <name type="common">Garden lettuce</name>
    <dbReference type="NCBI Taxonomy" id="4236"/>
    <lineage>
        <taxon>Eukaryota</taxon>
        <taxon>Viridiplantae</taxon>
        <taxon>Streptophyta</taxon>
        <taxon>Embryophyta</taxon>
        <taxon>Tracheophyta</taxon>
        <taxon>Spermatophyta</taxon>
        <taxon>Magnoliopsida</taxon>
        <taxon>eudicotyledons</taxon>
        <taxon>Gunneridae</taxon>
        <taxon>Pentapetalae</taxon>
        <taxon>asterids</taxon>
        <taxon>campanulids</taxon>
        <taxon>Asterales</taxon>
        <taxon>Asteraceae</taxon>
        <taxon>Cichorioideae</taxon>
        <taxon>Cichorieae</taxon>
        <taxon>Lactucinae</taxon>
        <taxon>Lactuca</taxon>
    </lineage>
</organism>
<dbReference type="InterPro" id="IPR032675">
    <property type="entry name" value="LRR_dom_sf"/>
</dbReference>
<accession>A0A9R1X115</accession>
<comment type="caution">
    <text evidence="2">The sequence shown here is derived from an EMBL/GenBank/DDBJ whole genome shotgun (WGS) entry which is preliminary data.</text>
</comment>
<dbReference type="PANTHER" id="PTHR31900:SF27">
    <property type="entry name" value="FBD DOMAIN-CONTAINING PROTEIN"/>
    <property type="match status" value="1"/>
</dbReference>
<dbReference type="PROSITE" id="PS50181">
    <property type="entry name" value="FBOX"/>
    <property type="match status" value="1"/>
</dbReference>
<dbReference type="Gene3D" id="3.80.10.10">
    <property type="entry name" value="Ribonuclease Inhibitor"/>
    <property type="match status" value="1"/>
</dbReference>
<gene>
    <name evidence="2" type="ORF">LSAT_V11C700347210</name>
</gene>